<reference evidence="1" key="1">
    <citation type="journal article" date="2015" name="Nature">
        <title>Complex archaea that bridge the gap between prokaryotes and eukaryotes.</title>
        <authorList>
            <person name="Spang A."/>
            <person name="Saw J.H."/>
            <person name="Jorgensen S.L."/>
            <person name="Zaremba-Niedzwiedzka K."/>
            <person name="Martijn J."/>
            <person name="Lind A.E."/>
            <person name="van Eijk R."/>
            <person name="Schleper C."/>
            <person name="Guy L."/>
            <person name="Ettema T.J."/>
        </authorList>
    </citation>
    <scope>NUCLEOTIDE SEQUENCE</scope>
</reference>
<gene>
    <name evidence="1" type="ORF">LCGC14_2928270</name>
</gene>
<accession>A0A0F8XLR6</accession>
<dbReference type="EMBL" id="LAZR01058382">
    <property type="protein sequence ID" value="KKK70012.1"/>
    <property type="molecule type" value="Genomic_DNA"/>
</dbReference>
<proteinExistence type="predicted"/>
<protein>
    <submittedName>
        <fullName evidence="1">Uncharacterized protein</fullName>
    </submittedName>
</protein>
<evidence type="ECO:0000313" key="1">
    <source>
        <dbReference type="EMBL" id="KKK70012.1"/>
    </source>
</evidence>
<organism evidence="1">
    <name type="scientific">marine sediment metagenome</name>
    <dbReference type="NCBI Taxonomy" id="412755"/>
    <lineage>
        <taxon>unclassified sequences</taxon>
        <taxon>metagenomes</taxon>
        <taxon>ecological metagenomes</taxon>
    </lineage>
</organism>
<dbReference type="AlphaFoldDB" id="A0A0F8XLR6"/>
<name>A0A0F8XLR6_9ZZZZ</name>
<sequence>MSVAPMELIERDGTTYTRAIHEATGERIWVEVHSDGTLTAANGSFSGAFDHGDAVTLLGDETADTWGTFRAAKVSDR</sequence>
<comment type="caution">
    <text evidence="1">The sequence shown here is derived from an EMBL/GenBank/DDBJ whole genome shotgun (WGS) entry which is preliminary data.</text>
</comment>